<name>A0A0R3MBP1_9BRAD</name>
<evidence type="ECO:0000313" key="2">
    <source>
        <dbReference type="Proteomes" id="UP000051660"/>
    </source>
</evidence>
<dbReference type="AlphaFoldDB" id="A0A0R3MBP1"/>
<comment type="caution">
    <text evidence="1">The sequence shown here is derived from an EMBL/GenBank/DDBJ whole genome shotgun (WGS) entry which is preliminary data.</text>
</comment>
<reference evidence="1 2" key="1">
    <citation type="submission" date="2014-03" db="EMBL/GenBank/DDBJ databases">
        <title>Bradyrhizobium valentinum sp. nov., isolated from effective nodules of Lupinus mariae-josephae, a lupine endemic of basic-lime soils in Eastern Spain.</title>
        <authorList>
            <person name="Duran D."/>
            <person name="Rey L."/>
            <person name="Navarro A."/>
            <person name="Busquets A."/>
            <person name="Imperial J."/>
            <person name="Ruiz-Argueso T."/>
        </authorList>
    </citation>
    <scope>NUCLEOTIDE SEQUENCE [LARGE SCALE GENOMIC DNA]</scope>
    <source>
        <strain evidence="1 2">CCBAU 23086</strain>
    </source>
</reference>
<sequence>MLLEQHTQSWEDQLGLSSGVGQIGRETTSIGWFSAWRSNFGLLRVESLLNGPRCRGKTYIAGTVLATICRDGEPDAGASGAIGAQHETREFFSGGPQRESHRLEPLYAGAW</sequence>
<protein>
    <submittedName>
        <fullName evidence="1">Uncharacterized protein</fullName>
    </submittedName>
</protein>
<evidence type="ECO:0000313" key="1">
    <source>
        <dbReference type="EMBL" id="KRR17623.1"/>
    </source>
</evidence>
<proteinExistence type="predicted"/>
<accession>A0A0R3MBP1</accession>
<dbReference type="EMBL" id="LLYB01000118">
    <property type="protein sequence ID" value="KRR17623.1"/>
    <property type="molecule type" value="Genomic_DNA"/>
</dbReference>
<gene>
    <name evidence="1" type="ORF">CQ14_26165</name>
</gene>
<dbReference type="Proteomes" id="UP000051660">
    <property type="component" value="Unassembled WGS sequence"/>
</dbReference>
<organism evidence="1 2">
    <name type="scientific">Bradyrhizobium lablabi</name>
    <dbReference type="NCBI Taxonomy" id="722472"/>
    <lineage>
        <taxon>Bacteria</taxon>
        <taxon>Pseudomonadati</taxon>
        <taxon>Pseudomonadota</taxon>
        <taxon>Alphaproteobacteria</taxon>
        <taxon>Hyphomicrobiales</taxon>
        <taxon>Nitrobacteraceae</taxon>
        <taxon>Bradyrhizobium</taxon>
    </lineage>
</organism>